<evidence type="ECO:0000256" key="5">
    <source>
        <dbReference type="ARBA" id="ARBA00022691"/>
    </source>
</evidence>
<dbReference type="HAMAP" id="MF_01057">
    <property type="entry name" value="tRNA_methyltr_TrmB"/>
    <property type="match status" value="1"/>
</dbReference>
<evidence type="ECO:0000256" key="9">
    <source>
        <dbReference type="HAMAP-Rule" id="MF_01057"/>
    </source>
</evidence>
<keyword evidence="4 9" id="KW-0808">Transferase</keyword>
<comment type="similarity">
    <text evidence="8 9">Belongs to the class I-like SAM-binding methyltransferase superfamily. TrmB family.</text>
</comment>
<evidence type="ECO:0000256" key="8">
    <source>
        <dbReference type="ARBA" id="ARBA00060767"/>
    </source>
</evidence>
<gene>
    <name evidence="9 10" type="primary">trmB</name>
    <name evidence="10" type="ORF">GT694_08650</name>
</gene>
<dbReference type="PROSITE" id="PS51625">
    <property type="entry name" value="SAM_MT_TRMB"/>
    <property type="match status" value="1"/>
</dbReference>
<feature type="binding site" evidence="9">
    <location>
        <begin position="197"/>
        <end position="200"/>
    </location>
    <ligand>
        <name>substrate</name>
    </ligand>
</feature>
<evidence type="ECO:0000256" key="7">
    <source>
        <dbReference type="ARBA" id="ARBA00060552"/>
    </source>
</evidence>
<dbReference type="PANTHER" id="PTHR23417">
    <property type="entry name" value="3-DEOXY-D-MANNO-OCTULOSONIC-ACID TRANSFERASE/TRNA GUANINE-N 7 - -METHYLTRANSFERASE"/>
    <property type="match status" value="1"/>
</dbReference>
<dbReference type="NCBIfam" id="NF001080">
    <property type="entry name" value="PRK00121.2-2"/>
    <property type="match status" value="1"/>
</dbReference>
<keyword evidence="6 9" id="KW-0819">tRNA processing</keyword>
<dbReference type="Proteomes" id="UP000473323">
    <property type="component" value="Unassembled WGS sequence"/>
</dbReference>
<feature type="binding site" evidence="9">
    <location>
        <position position="122"/>
    </location>
    <ligand>
        <name>S-adenosyl-L-methionine</name>
        <dbReference type="ChEBI" id="CHEBI:59789"/>
    </ligand>
</feature>
<comment type="catalytic activity">
    <reaction evidence="1 9">
        <text>guanosine(46) in tRNA + S-adenosyl-L-methionine = N(7)-methylguanosine(46) in tRNA + S-adenosyl-L-homocysteine</text>
        <dbReference type="Rhea" id="RHEA:42708"/>
        <dbReference type="Rhea" id="RHEA-COMP:10188"/>
        <dbReference type="Rhea" id="RHEA-COMP:10189"/>
        <dbReference type="ChEBI" id="CHEBI:57856"/>
        <dbReference type="ChEBI" id="CHEBI:59789"/>
        <dbReference type="ChEBI" id="CHEBI:74269"/>
        <dbReference type="ChEBI" id="CHEBI:74480"/>
        <dbReference type="EC" id="2.1.1.33"/>
    </reaction>
</comment>
<feature type="binding site" evidence="9">
    <location>
        <position position="100"/>
    </location>
    <ligand>
        <name>S-adenosyl-L-methionine</name>
        <dbReference type="ChEBI" id="CHEBI:59789"/>
    </ligand>
</feature>
<feature type="binding site" evidence="9">
    <location>
        <position position="126"/>
    </location>
    <ligand>
        <name>substrate</name>
    </ligand>
</feature>
<dbReference type="EMBL" id="WWVT01000010">
    <property type="protein sequence ID" value="MZL62112.1"/>
    <property type="molecule type" value="Genomic_DNA"/>
</dbReference>
<comment type="function">
    <text evidence="2 9">Catalyzes the formation of N(7)-methylguanine at position 46 (m7G46) in tRNA.</text>
</comment>
<protein>
    <recommendedName>
        <fullName evidence="9">tRNA (guanine-N(7)-)-methyltransferase</fullName>
        <ecNumber evidence="9">2.1.1.33</ecNumber>
    </recommendedName>
    <alternativeName>
        <fullName evidence="9">tRNA (guanine(46)-N(7))-methyltransferase</fullName>
    </alternativeName>
    <alternativeName>
        <fullName evidence="9">tRNA(m7G46)-methyltransferase</fullName>
    </alternativeName>
</protein>
<dbReference type="AlphaFoldDB" id="A0A6L8TE02"/>
<sequence>MRLRNIPGAKDAILDCEWVIDEPERFKGKWNEVFGVKRPLFLEVGMGKGRFLMDMARLHPERNFVGIEMYDSVLLRALQKREELEAAGEEFSNLVFIRVDARLLPEIFEKDEVDGIYLNFSDPWPKARHAKRRLTSREFLARYEKILKKEGTVEFKTDNRGLFEFSLEEVRDSDWNLEVCTFDLHHDEELVKGNVMTEYEEKFSSMGNPICKMVIRQK</sequence>
<organism evidence="10 11">
    <name type="scientific">Blautia massiliensis</name>
    <name type="common">ex Durand et al. 2017</name>
    <dbReference type="NCBI Taxonomy" id="1737424"/>
    <lineage>
        <taxon>Bacteria</taxon>
        <taxon>Bacillati</taxon>
        <taxon>Bacillota</taxon>
        <taxon>Clostridia</taxon>
        <taxon>Lachnospirales</taxon>
        <taxon>Lachnospiraceae</taxon>
        <taxon>Blautia</taxon>
    </lineage>
</organism>
<evidence type="ECO:0000256" key="2">
    <source>
        <dbReference type="ARBA" id="ARBA00003015"/>
    </source>
</evidence>
<evidence type="ECO:0000256" key="3">
    <source>
        <dbReference type="ARBA" id="ARBA00022603"/>
    </source>
</evidence>
<dbReference type="PANTHER" id="PTHR23417:SF14">
    <property type="entry name" value="PENTACOTRIPEPTIDE-REPEAT REGION OF PRORP DOMAIN-CONTAINING PROTEIN"/>
    <property type="match status" value="1"/>
</dbReference>
<comment type="caution">
    <text evidence="9">Lacks conserved residue(s) required for the propagation of feature annotation.</text>
</comment>
<dbReference type="InterPro" id="IPR003358">
    <property type="entry name" value="tRNA_(Gua-N-7)_MeTrfase_Trmb"/>
</dbReference>
<dbReference type="FunFam" id="3.40.50.150:FF:000035">
    <property type="entry name" value="tRNA (guanine-N(7)-)-methyltransferase"/>
    <property type="match status" value="1"/>
</dbReference>
<comment type="pathway">
    <text evidence="7 9">tRNA modification; N(7)-methylguanine-tRNA biosynthesis.</text>
</comment>
<dbReference type="InterPro" id="IPR055361">
    <property type="entry name" value="tRNA_methyltr_TrmB_bact"/>
</dbReference>
<dbReference type="NCBIfam" id="TIGR00091">
    <property type="entry name" value="tRNA (guanosine(46)-N7)-methyltransferase TrmB"/>
    <property type="match status" value="1"/>
</dbReference>
<evidence type="ECO:0000256" key="6">
    <source>
        <dbReference type="ARBA" id="ARBA00022694"/>
    </source>
</evidence>
<evidence type="ECO:0000313" key="10">
    <source>
        <dbReference type="EMBL" id="MZL62112.1"/>
    </source>
</evidence>
<dbReference type="Pfam" id="PF02390">
    <property type="entry name" value="Methyltransf_4"/>
    <property type="match status" value="1"/>
</dbReference>
<evidence type="ECO:0000256" key="4">
    <source>
        <dbReference type="ARBA" id="ARBA00022679"/>
    </source>
</evidence>
<dbReference type="RefSeq" id="WP_021652379.1">
    <property type="nucleotide sequence ID" value="NZ_CAXSKA010000004.1"/>
</dbReference>
<dbReference type="Gene3D" id="3.40.50.150">
    <property type="entry name" value="Vaccinia Virus protein VP39"/>
    <property type="match status" value="1"/>
</dbReference>
<dbReference type="InterPro" id="IPR029063">
    <property type="entry name" value="SAM-dependent_MTases_sf"/>
</dbReference>
<dbReference type="CDD" id="cd02440">
    <property type="entry name" value="AdoMet_MTases"/>
    <property type="match status" value="1"/>
</dbReference>
<feature type="binding site" evidence="9">
    <location>
        <position position="158"/>
    </location>
    <ligand>
        <name>substrate</name>
    </ligand>
</feature>
<proteinExistence type="inferred from homology"/>
<keyword evidence="5 9" id="KW-0949">S-adenosyl-L-methionine</keyword>
<evidence type="ECO:0000256" key="1">
    <source>
        <dbReference type="ARBA" id="ARBA00000142"/>
    </source>
</evidence>
<comment type="caution">
    <text evidence="10">The sequence shown here is derived from an EMBL/GenBank/DDBJ whole genome shotgun (WGS) entry which is preliminary data.</text>
</comment>
<dbReference type="SUPFAM" id="SSF53335">
    <property type="entry name" value="S-adenosyl-L-methionine-dependent methyltransferases"/>
    <property type="match status" value="1"/>
</dbReference>
<keyword evidence="3 9" id="KW-0489">Methyltransferase</keyword>
<dbReference type="GO" id="GO:0043527">
    <property type="term" value="C:tRNA methyltransferase complex"/>
    <property type="evidence" value="ECO:0007669"/>
    <property type="project" value="TreeGrafter"/>
</dbReference>
<feature type="binding site" evidence="9">
    <location>
        <position position="43"/>
    </location>
    <ligand>
        <name>S-adenosyl-L-methionine</name>
        <dbReference type="ChEBI" id="CHEBI:59789"/>
    </ligand>
</feature>
<dbReference type="GO" id="GO:0008176">
    <property type="term" value="F:tRNA (guanine(46)-N7)-methyltransferase activity"/>
    <property type="evidence" value="ECO:0007669"/>
    <property type="project" value="UniProtKB-UniRule"/>
</dbReference>
<dbReference type="UniPathway" id="UPA00989"/>
<accession>A0A6L8TE02</accession>
<name>A0A6L8TE02_9FIRM</name>
<evidence type="ECO:0000313" key="11">
    <source>
        <dbReference type="Proteomes" id="UP000473323"/>
    </source>
</evidence>
<dbReference type="EC" id="2.1.1.33" evidence="9"/>
<reference evidence="10 11" key="1">
    <citation type="journal article" date="2019" name="Nat. Med.">
        <title>A library of human gut bacterial isolates paired with longitudinal multiomics data enables mechanistic microbiome research.</title>
        <authorList>
            <person name="Poyet M."/>
            <person name="Groussin M."/>
            <person name="Gibbons S.M."/>
            <person name="Avila-Pacheco J."/>
            <person name="Jiang X."/>
            <person name="Kearney S.M."/>
            <person name="Perrotta A.R."/>
            <person name="Berdy B."/>
            <person name="Zhao S."/>
            <person name="Lieberman T.D."/>
            <person name="Swanson P.K."/>
            <person name="Smith M."/>
            <person name="Roesemann S."/>
            <person name="Alexander J.E."/>
            <person name="Rich S.A."/>
            <person name="Livny J."/>
            <person name="Vlamakis H."/>
            <person name="Clish C."/>
            <person name="Bullock K."/>
            <person name="Deik A."/>
            <person name="Scott J."/>
            <person name="Pierce K.A."/>
            <person name="Xavier R.J."/>
            <person name="Alm E.J."/>
        </authorList>
    </citation>
    <scope>NUCLEOTIDE SEQUENCE [LARGE SCALE GENOMIC DNA]</scope>
    <source>
        <strain evidence="10 11">BIOML-A4</strain>
    </source>
</reference>
<feature type="binding site" evidence="9">
    <location>
        <position position="68"/>
    </location>
    <ligand>
        <name>S-adenosyl-L-methionine</name>
        <dbReference type="ChEBI" id="CHEBI:59789"/>
    </ligand>
</feature>